<comment type="caution">
    <text evidence="2">The sequence shown here is derived from an EMBL/GenBank/DDBJ whole genome shotgun (WGS) entry which is preliminary data.</text>
</comment>
<gene>
    <name evidence="2" type="ORF">PYX00_011508</name>
</gene>
<dbReference type="AlphaFoldDB" id="A0AAW2H7R5"/>
<organism evidence="2">
    <name type="scientific">Menopon gallinae</name>
    <name type="common">poultry shaft louse</name>
    <dbReference type="NCBI Taxonomy" id="328185"/>
    <lineage>
        <taxon>Eukaryota</taxon>
        <taxon>Metazoa</taxon>
        <taxon>Ecdysozoa</taxon>
        <taxon>Arthropoda</taxon>
        <taxon>Hexapoda</taxon>
        <taxon>Insecta</taxon>
        <taxon>Pterygota</taxon>
        <taxon>Neoptera</taxon>
        <taxon>Paraneoptera</taxon>
        <taxon>Psocodea</taxon>
        <taxon>Troctomorpha</taxon>
        <taxon>Phthiraptera</taxon>
        <taxon>Amblycera</taxon>
        <taxon>Menoponidae</taxon>
        <taxon>Menopon</taxon>
    </lineage>
</organism>
<evidence type="ECO:0000313" key="2">
    <source>
        <dbReference type="EMBL" id="KAL0265793.1"/>
    </source>
</evidence>
<accession>A0AAW2H7R5</accession>
<keyword evidence="1" id="KW-0175">Coiled coil</keyword>
<dbReference type="EMBL" id="JARGDH010000006">
    <property type="protein sequence ID" value="KAL0265793.1"/>
    <property type="molecule type" value="Genomic_DNA"/>
</dbReference>
<protein>
    <submittedName>
        <fullName evidence="2">Uncharacterized protein</fullName>
    </submittedName>
</protein>
<name>A0AAW2H7R5_9NEOP</name>
<reference evidence="2" key="1">
    <citation type="journal article" date="2024" name="Gigascience">
        <title>Chromosome-level genome of the poultry shaft louse Menopon gallinae provides insight into the host-switching and adaptive evolution of parasitic lice.</title>
        <authorList>
            <person name="Xu Y."/>
            <person name="Ma L."/>
            <person name="Liu S."/>
            <person name="Liang Y."/>
            <person name="Liu Q."/>
            <person name="He Z."/>
            <person name="Tian L."/>
            <person name="Duan Y."/>
            <person name="Cai W."/>
            <person name="Li H."/>
            <person name="Song F."/>
        </authorList>
    </citation>
    <scope>NUCLEOTIDE SEQUENCE</scope>
    <source>
        <strain evidence="2">Cailab_2023a</strain>
    </source>
</reference>
<sequence>MLSIGLCTSLSRWTLGRGATPGDPRSRQGLHAAVVEPDVPRTPAMQETPMEMNDVDSLVKKLGEHIKVLQDKIEENNRKAMRYRKESEEFDEERALFENWLSSQMLQ</sequence>
<proteinExistence type="predicted"/>
<feature type="coiled-coil region" evidence="1">
    <location>
        <begin position="59"/>
        <end position="93"/>
    </location>
</feature>
<evidence type="ECO:0000256" key="1">
    <source>
        <dbReference type="SAM" id="Coils"/>
    </source>
</evidence>